<dbReference type="GO" id="GO:0000150">
    <property type="term" value="F:DNA strand exchange activity"/>
    <property type="evidence" value="ECO:0007669"/>
    <property type="project" value="InterPro"/>
</dbReference>
<dbReference type="AlphaFoldDB" id="A0A1H3K6E5"/>
<evidence type="ECO:0000313" key="2">
    <source>
        <dbReference type="EMBL" id="SDY47777.1"/>
    </source>
</evidence>
<dbReference type="CDD" id="cd00338">
    <property type="entry name" value="Ser_Recombinase"/>
    <property type="match status" value="1"/>
</dbReference>
<feature type="domain" description="Resolvase/invertase-type recombinase catalytic" evidence="1">
    <location>
        <begin position="1"/>
        <end position="148"/>
    </location>
</feature>
<sequence>MVGIYCRVSSTKKDQIKSLAAQISALTNYVALLSGHVLYDTYFDIASGSTLEGRPGFKRLLADCESGQILFVLTKSASRFSRDIVIALQAIQKLATTGVTVHFEAEGIDSNTPDLYTHLTAHLAVAEMEHQSRSENITWGIRSSAEQGTSKIYNQKCLVM</sequence>
<dbReference type="STRING" id="1122142.SAMN02910414_01637"/>
<dbReference type="InterPro" id="IPR036162">
    <property type="entry name" value="Resolvase-like_N_sf"/>
</dbReference>
<protein>
    <submittedName>
        <fullName evidence="2">Resolvase, N terminal domain</fullName>
    </submittedName>
</protein>
<accession>A0A1H3K6E5</accession>
<dbReference type="InterPro" id="IPR006119">
    <property type="entry name" value="Resolv_N"/>
</dbReference>
<evidence type="ECO:0000313" key="3">
    <source>
        <dbReference type="Proteomes" id="UP000183918"/>
    </source>
</evidence>
<dbReference type="Proteomes" id="UP000183918">
    <property type="component" value="Unassembled WGS sequence"/>
</dbReference>
<dbReference type="PANTHER" id="PTHR30461:SF23">
    <property type="entry name" value="DNA RECOMBINASE-RELATED"/>
    <property type="match status" value="1"/>
</dbReference>
<dbReference type="PROSITE" id="PS51736">
    <property type="entry name" value="RECOMBINASES_3"/>
    <property type="match status" value="1"/>
</dbReference>
<dbReference type="PANTHER" id="PTHR30461">
    <property type="entry name" value="DNA-INVERTASE FROM LAMBDOID PROPHAGE"/>
    <property type="match status" value="1"/>
</dbReference>
<dbReference type="GO" id="GO:0003677">
    <property type="term" value="F:DNA binding"/>
    <property type="evidence" value="ECO:0007669"/>
    <property type="project" value="InterPro"/>
</dbReference>
<dbReference type="SUPFAM" id="SSF53041">
    <property type="entry name" value="Resolvase-like"/>
    <property type="match status" value="1"/>
</dbReference>
<dbReference type="InterPro" id="IPR050639">
    <property type="entry name" value="SSR_resolvase"/>
</dbReference>
<dbReference type="Pfam" id="PF00239">
    <property type="entry name" value="Resolvase"/>
    <property type="match status" value="1"/>
</dbReference>
<gene>
    <name evidence="2" type="ORF">SAMN02910414_01637</name>
</gene>
<keyword evidence="3" id="KW-1185">Reference proteome</keyword>
<dbReference type="SMART" id="SM00857">
    <property type="entry name" value="Resolvase"/>
    <property type="match status" value="1"/>
</dbReference>
<proteinExistence type="predicted"/>
<dbReference type="EMBL" id="FNPG01000019">
    <property type="protein sequence ID" value="SDY47777.1"/>
    <property type="molecule type" value="Genomic_DNA"/>
</dbReference>
<name>A0A1H3K6E5_9FIRM</name>
<organism evidence="2 3">
    <name type="scientific">Lachnobacterium bovis DSM 14045</name>
    <dbReference type="NCBI Taxonomy" id="1122142"/>
    <lineage>
        <taxon>Bacteria</taxon>
        <taxon>Bacillati</taxon>
        <taxon>Bacillota</taxon>
        <taxon>Clostridia</taxon>
        <taxon>Lachnospirales</taxon>
        <taxon>Lachnospiraceae</taxon>
        <taxon>Lachnobacterium</taxon>
    </lineage>
</organism>
<dbReference type="Gene3D" id="3.40.50.1390">
    <property type="entry name" value="Resolvase, N-terminal catalytic domain"/>
    <property type="match status" value="1"/>
</dbReference>
<reference evidence="2 3" key="1">
    <citation type="submission" date="2016-10" db="EMBL/GenBank/DDBJ databases">
        <authorList>
            <person name="de Groot N.N."/>
        </authorList>
    </citation>
    <scope>NUCLEOTIDE SEQUENCE [LARGE SCALE GENOMIC DNA]</scope>
    <source>
        <strain evidence="2 3">DSM 14045</strain>
    </source>
</reference>
<evidence type="ECO:0000259" key="1">
    <source>
        <dbReference type="PROSITE" id="PS51736"/>
    </source>
</evidence>